<comment type="caution">
    <text evidence="1">The sequence shown here is derived from an EMBL/GenBank/DDBJ whole genome shotgun (WGS) entry which is preliminary data.</text>
</comment>
<reference evidence="1 2" key="1">
    <citation type="journal article" date="2019" name="Int. J. Syst. Evol. Microbiol.">
        <title>The Global Catalogue of Microorganisms (GCM) 10K type strain sequencing project: providing services to taxonomists for standard genome sequencing and annotation.</title>
        <authorList>
            <consortium name="The Broad Institute Genomics Platform"/>
            <consortium name="The Broad Institute Genome Sequencing Center for Infectious Disease"/>
            <person name="Wu L."/>
            <person name="Ma J."/>
        </authorList>
    </citation>
    <scope>NUCLEOTIDE SEQUENCE [LARGE SCALE GENOMIC DNA]</scope>
    <source>
        <strain evidence="1 2">JCM 1417</strain>
    </source>
</reference>
<organism evidence="1 2">
    <name type="scientific">Clostridium subterminale</name>
    <dbReference type="NCBI Taxonomy" id="1550"/>
    <lineage>
        <taxon>Bacteria</taxon>
        <taxon>Bacillati</taxon>
        <taxon>Bacillota</taxon>
        <taxon>Clostridia</taxon>
        <taxon>Eubacteriales</taxon>
        <taxon>Clostridiaceae</taxon>
        <taxon>Clostridium</taxon>
    </lineage>
</organism>
<protein>
    <submittedName>
        <fullName evidence="1">Uncharacterized protein</fullName>
    </submittedName>
</protein>
<dbReference type="EMBL" id="BAAACI010000011">
    <property type="protein sequence ID" value="GAA0779231.1"/>
    <property type="molecule type" value="Genomic_DNA"/>
</dbReference>
<evidence type="ECO:0000313" key="1">
    <source>
        <dbReference type="EMBL" id="GAA0779231.1"/>
    </source>
</evidence>
<keyword evidence="2" id="KW-1185">Reference proteome</keyword>
<evidence type="ECO:0000313" key="2">
    <source>
        <dbReference type="Proteomes" id="UP001501047"/>
    </source>
</evidence>
<proteinExistence type="predicted"/>
<dbReference type="SUPFAM" id="SSF101898">
    <property type="entry name" value="NHL repeat"/>
    <property type="match status" value="1"/>
</dbReference>
<gene>
    <name evidence="1" type="ORF">GCM10008908_37480</name>
</gene>
<dbReference type="RefSeq" id="WP_343828070.1">
    <property type="nucleotide sequence ID" value="NZ_BAAACI010000011.1"/>
</dbReference>
<sequence length="251" mass="29489">MKNLFFLSKTRLNNIEKKPFSGMAFDGEYFYTCFHKSSNIYIFNLEGDFIKSCDTERPYTSLCYDTVEKCFWAVSEENNEILYKLNLEFIIIEEIKILTEYLESINSISYNHNDDNLIITTYEGVYMVKKSGEIFYKYRNNKKNVTLTAGIILDKILRCNIYNPSSINMINIINIIYPMYNNEDIWCLPNGFMANSICTAYDDSENIFLFILATKEFKESYVLKYECLVENNVKSDEVEEDPMMCIQEING</sequence>
<name>A0ABN1KYL7_CLOSU</name>
<dbReference type="Proteomes" id="UP001501047">
    <property type="component" value="Unassembled WGS sequence"/>
</dbReference>
<accession>A0ABN1KYL7</accession>